<gene>
    <name evidence="10" type="ORF">AVDCRST_MAG40-2747</name>
</gene>
<feature type="signal peptide" evidence="7">
    <location>
        <begin position="1"/>
        <end position="24"/>
    </location>
</feature>
<evidence type="ECO:0000256" key="1">
    <source>
        <dbReference type="ARBA" id="ARBA00011073"/>
    </source>
</evidence>
<dbReference type="InterPro" id="IPR022398">
    <property type="entry name" value="Peptidase_S8_His-AS"/>
</dbReference>
<dbReference type="PRINTS" id="PR00723">
    <property type="entry name" value="SUBTILISIN"/>
</dbReference>
<dbReference type="Pfam" id="PF22148">
    <property type="entry name" value="Fervidolysin_NPro-like"/>
    <property type="match status" value="1"/>
</dbReference>
<dbReference type="Gene3D" id="3.40.50.200">
    <property type="entry name" value="Peptidase S8/S53 domain"/>
    <property type="match status" value="1"/>
</dbReference>
<dbReference type="EMBL" id="CADCTX010000767">
    <property type="protein sequence ID" value="CAA9348202.1"/>
    <property type="molecule type" value="Genomic_DNA"/>
</dbReference>
<dbReference type="AlphaFoldDB" id="A0A6J4M7V5"/>
<evidence type="ECO:0000256" key="6">
    <source>
        <dbReference type="RuleBase" id="RU003355"/>
    </source>
</evidence>
<dbReference type="PROSITE" id="PS00136">
    <property type="entry name" value="SUBTILASE_ASP"/>
    <property type="match status" value="1"/>
</dbReference>
<comment type="similarity">
    <text evidence="1 5 6">Belongs to the peptidase S8 family.</text>
</comment>
<feature type="active site" description="Charge relay system" evidence="5">
    <location>
        <position position="148"/>
    </location>
</feature>
<feature type="active site" description="Charge relay system" evidence="5">
    <location>
        <position position="346"/>
    </location>
</feature>
<dbReference type="InterPro" id="IPR054399">
    <property type="entry name" value="Fervidolysin-like_N_prodom"/>
</dbReference>
<evidence type="ECO:0000256" key="4">
    <source>
        <dbReference type="ARBA" id="ARBA00022825"/>
    </source>
</evidence>
<reference evidence="10" key="1">
    <citation type="submission" date="2020-02" db="EMBL/GenBank/DDBJ databases">
        <authorList>
            <person name="Meier V. D."/>
        </authorList>
    </citation>
    <scope>NUCLEOTIDE SEQUENCE</scope>
    <source>
        <strain evidence="10">AVDCRST_MAG40</strain>
    </source>
</reference>
<evidence type="ECO:0000313" key="10">
    <source>
        <dbReference type="EMBL" id="CAA9348202.1"/>
    </source>
</evidence>
<dbReference type="InterPro" id="IPR050131">
    <property type="entry name" value="Peptidase_S8_subtilisin-like"/>
</dbReference>
<dbReference type="InterPro" id="IPR015500">
    <property type="entry name" value="Peptidase_S8_subtilisin-rel"/>
</dbReference>
<dbReference type="Pfam" id="PF00082">
    <property type="entry name" value="Peptidase_S8"/>
    <property type="match status" value="1"/>
</dbReference>
<keyword evidence="2 5" id="KW-0645">Protease</keyword>
<proteinExistence type="inferred from homology"/>
<feature type="active site" description="Charge relay system" evidence="5">
    <location>
        <position position="193"/>
    </location>
</feature>
<keyword evidence="3 5" id="KW-0378">Hydrolase</keyword>
<dbReference type="PROSITE" id="PS00137">
    <property type="entry name" value="SUBTILASE_HIS"/>
    <property type="match status" value="1"/>
</dbReference>
<dbReference type="PROSITE" id="PS51892">
    <property type="entry name" value="SUBTILASE"/>
    <property type="match status" value="1"/>
</dbReference>
<evidence type="ECO:0000256" key="7">
    <source>
        <dbReference type="SAM" id="SignalP"/>
    </source>
</evidence>
<dbReference type="InterPro" id="IPR036852">
    <property type="entry name" value="Peptidase_S8/S53_dom_sf"/>
</dbReference>
<dbReference type="InterPro" id="IPR000209">
    <property type="entry name" value="Peptidase_S8/S53_dom"/>
</dbReference>
<dbReference type="InterPro" id="IPR023828">
    <property type="entry name" value="Peptidase_S8_Ser-AS"/>
</dbReference>
<keyword evidence="7" id="KW-0732">Signal</keyword>
<dbReference type="SUPFAM" id="SSF52743">
    <property type="entry name" value="Subtilisin-like"/>
    <property type="match status" value="1"/>
</dbReference>
<evidence type="ECO:0000256" key="3">
    <source>
        <dbReference type="ARBA" id="ARBA00022801"/>
    </source>
</evidence>
<dbReference type="PANTHER" id="PTHR43806">
    <property type="entry name" value="PEPTIDASE S8"/>
    <property type="match status" value="1"/>
</dbReference>
<dbReference type="GO" id="GO:0006508">
    <property type="term" value="P:proteolysis"/>
    <property type="evidence" value="ECO:0007669"/>
    <property type="project" value="UniProtKB-KW"/>
</dbReference>
<organism evidence="10">
    <name type="scientific">uncultured Gemmatimonadaceae bacterium</name>
    <dbReference type="NCBI Taxonomy" id="246130"/>
    <lineage>
        <taxon>Bacteria</taxon>
        <taxon>Pseudomonadati</taxon>
        <taxon>Gemmatimonadota</taxon>
        <taxon>Gemmatimonadia</taxon>
        <taxon>Gemmatimonadales</taxon>
        <taxon>Gemmatimonadaceae</taxon>
        <taxon>environmental samples</taxon>
    </lineage>
</organism>
<accession>A0A6J4M7V5</accession>
<keyword evidence="4 5" id="KW-0720">Serine protease</keyword>
<dbReference type="PROSITE" id="PS00138">
    <property type="entry name" value="SUBTILASE_SER"/>
    <property type="match status" value="1"/>
</dbReference>
<feature type="non-terminal residue" evidence="10">
    <location>
        <position position="373"/>
    </location>
</feature>
<dbReference type="PANTHER" id="PTHR43806:SF11">
    <property type="entry name" value="CEREVISIN-RELATED"/>
    <property type="match status" value="1"/>
</dbReference>
<dbReference type="GO" id="GO:0004252">
    <property type="term" value="F:serine-type endopeptidase activity"/>
    <property type="evidence" value="ECO:0007669"/>
    <property type="project" value="UniProtKB-UniRule"/>
</dbReference>
<evidence type="ECO:0000256" key="2">
    <source>
        <dbReference type="ARBA" id="ARBA00022670"/>
    </source>
</evidence>
<feature type="domain" description="Peptidase S8/S53" evidence="8">
    <location>
        <begin position="141"/>
        <end position="361"/>
    </location>
</feature>
<name>A0A6J4M7V5_9BACT</name>
<feature type="domain" description="Fervidolysin-like N-terminal prodomain" evidence="9">
    <location>
        <begin position="19"/>
        <end position="94"/>
    </location>
</feature>
<evidence type="ECO:0000259" key="8">
    <source>
        <dbReference type="Pfam" id="PF00082"/>
    </source>
</evidence>
<evidence type="ECO:0000259" key="9">
    <source>
        <dbReference type="Pfam" id="PF22148"/>
    </source>
</evidence>
<evidence type="ECO:0000256" key="5">
    <source>
        <dbReference type="PROSITE-ProRule" id="PRU01240"/>
    </source>
</evidence>
<protein>
    <submittedName>
        <fullName evidence="10">Uncharacterized protein</fullName>
    </submittedName>
</protein>
<dbReference type="InterPro" id="IPR023827">
    <property type="entry name" value="Peptidase_S8_Asp-AS"/>
</dbReference>
<feature type="chain" id="PRO_5027105157" evidence="7">
    <location>
        <begin position="25"/>
        <end position="373"/>
    </location>
</feature>
<sequence>MHSTVKAGLLAALMAIVPATGAHAASYDADTVIVKYKPGVTAPARAALDRAAGITGSVGTIAANGATVAKVAGDPQEAAARLARSSKVEYAEPNFTLRSQAVPDDPRFGELYGINNANDADMDGPEGWDLFGVGTFPGTGGVKVGIVDTGIDKAHEDLVGKTVDCADATGGGLLGLIGGGTVRDGSCADDNDHGTHVAGTIAGIANNGKGVAGVAFNSPLSICKALSGPLGQGSTAGVANCITYLKDRGAKVISMSLGGGSSSTLQSAVRNASGVSLLIAAAGNDGDGTLNYPAAYAEVVSVAATDRNDQRASFSNANADVEIAAAGVGVLSTKRGGGYMTLSGTSMATPHVAGVAALIAGKGGTPSTWRSKL</sequence>